<evidence type="ECO:0000313" key="3">
    <source>
        <dbReference type="Proteomes" id="UP000288102"/>
    </source>
</evidence>
<protein>
    <submittedName>
        <fullName evidence="2">Uncharacterized protein</fullName>
    </submittedName>
</protein>
<feature type="region of interest" description="Disordered" evidence="1">
    <location>
        <begin position="1"/>
        <end position="79"/>
    </location>
</feature>
<dbReference type="AlphaFoldDB" id="A0A434ACS2"/>
<accession>A0A434ACS2</accession>
<evidence type="ECO:0000313" key="2">
    <source>
        <dbReference type="EMBL" id="RUT72136.1"/>
    </source>
</evidence>
<proteinExistence type="predicted"/>
<evidence type="ECO:0000256" key="1">
    <source>
        <dbReference type="SAM" id="MobiDB-lite"/>
    </source>
</evidence>
<sequence length="79" mass="8218">METNKNIPEDAENTNENTNENANSAYNGSGSMQPGAGTGEAGRLNDYQKDDLDDAADKKNNPEGKSIAGATDPSGLSDI</sequence>
<dbReference type="EMBL" id="QWDM01000001">
    <property type="protein sequence ID" value="RUT72136.1"/>
    <property type="molecule type" value="Genomic_DNA"/>
</dbReference>
<keyword evidence="3" id="KW-1185">Reference proteome</keyword>
<gene>
    <name evidence="2" type="ORF">D0817_00500</name>
</gene>
<reference evidence="3" key="1">
    <citation type="journal article" date="2019" name="Syst. Appl. Microbiol.">
        <title>Flavobacterium circumlabens sp. nov. and Flavobacterium cupreum sp. nov., two psychrotrophic species isolated from Antarctic environmental samples.</title>
        <authorList>
            <person name="Kralova S."/>
            <person name="Busse H.-J."/>
            <person name="Svec P."/>
            <person name="Maslanova I."/>
            <person name="Stankova E."/>
            <person name="Bartak M."/>
            <person name="Sedlacek I."/>
        </authorList>
    </citation>
    <scope>NUCLEOTIDE SEQUENCE [LARGE SCALE GENOMIC DNA]</scope>
    <source>
        <strain evidence="3">CCM 8825</strain>
    </source>
</reference>
<dbReference type="Proteomes" id="UP000288102">
    <property type="component" value="Unassembled WGS sequence"/>
</dbReference>
<feature type="compositionally biased region" description="Low complexity" evidence="1">
    <location>
        <begin position="14"/>
        <end position="23"/>
    </location>
</feature>
<dbReference type="RefSeq" id="WP_127336432.1">
    <property type="nucleotide sequence ID" value="NZ_QWDM01000001.1"/>
</dbReference>
<organism evidence="2 3">
    <name type="scientific">Flavobacterium cupreum</name>
    <dbReference type="NCBI Taxonomy" id="2133766"/>
    <lineage>
        <taxon>Bacteria</taxon>
        <taxon>Pseudomonadati</taxon>
        <taxon>Bacteroidota</taxon>
        <taxon>Flavobacteriia</taxon>
        <taxon>Flavobacteriales</taxon>
        <taxon>Flavobacteriaceae</taxon>
        <taxon>Flavobacterium</taxon>
    </lineage>
</organism>
<comment type="caution">
    <text evidence="2">The sequence shown here is derived from an EMBL/GenBank/DDBJ whole genome shotgun (WGS) entry which is preliminary data.</text>
</comment>
<feature type="compositionally biased region" description="Basic and acidic residues" evidence="1">
    <location>
        <begin position="46"/>
        <end position="62"/>
    </location>
</feature>
<name>A0A434ACS2_9FLAO</name>